<keyword evidence="1" id="KW-0472">Membrane</keyword>
<dbReference type="RefSeq" id="WP_254570385.1">
    <property type="nucleotide sequence ID" value="NZ_CP098502.1"/>
</dbReference>
<evidence type="ECO:0000256" key="1">
    <source>
        <dbReference type="SAM" id="Phobius"/>
    </source>
</evidence>
<dbReference type="Proteomes" id="UP001056035">
    <property type="component" value="Chromosome"/>
</dbReference>
<protein>
    <recommendedName>
        <fullName evidence="4">YggT family protein</fullName>
    </recommendedName>
</protein>
<evidence type="ECO:0000313" key="2">
    <source>
        <dbReference type="EMBL" id="UTI63661.1"/>
    </source>
</evidence>
<reference evidence="2 3" key="1">
    <citation type="submission" date="2022-06" db="EMBL/GenBank/DDBJ databases">
        <title>Paraconexibacter antarcticus.</title>
        <authorList>
            <person name="Kim C.S."/>
        </authorList>
    </citation>
    <scope>NUCLEOTIDE SEQUENCE [LARGE SCALE GENOMIC DNA]</scope>
    <source>
        <strain evidence="2 3">02-257</strain>
    </source>
</reference>
<dbReference type="EMBL" id="CP098502">
    <property type="protein sequence ID" value="UTI63661.1"/>
    <property type="molecule type" value="Genomic_DNA"/>
</dbReference>
<evidence type="ECO:0000313" key="3">
    <source>
        <dbReference type="Proteomes" id="UP001056035"/>
    </source>
</evidence>
<feature type="transmembrane region" description="Helical" evidence="1">
    <location>
        <begin position="37"/>
        <end position="58"/>
    </location>
</feature>
<gene>
    <name evidence="2" type="ORF">NBH00_20245</name>
</gene>
<name>A0ABY5DRU9_9ACTN</name>
<keyword evidence="1" id="KW-0812">Transmembrane</keyword>
<accession>A0ABY5DRU9</accession>
<proteinExistence type="predicted"/>
<feature type="transmembrane region" description="Helical" evidence="1">
    <location>
        <begin position="98"/>
        <end position="122"/>
    </location>
</feature>
<keyword evidence="1" id="KW-1133">Transmembrane helix</keyword>
<organism evidence="2 3">
    <name type="scientific">Paraconexibacter antarcticus</name>
    <dbReference type="NCBI Taxonomy" id="2949664"/>
    <lineage>
        <taxon>Bacteria</taxon>
        <taxon>Bacillati</taxon>
        <taxon>Actinomycetota</taxon>
        <taxon>Thermoleophilia</taxon>
        <taxon>Solirubrobacterales</taxon>
        <taxon>Paraconexibacteraceae</taxon>
        <taxon>Paraconexibacter</taxon>
    </lineage>
</organism>
<evidence type="ECO:0008006" key="4">
    <source>
        <dbReference type="Google" id="ProtNLM"/>
    </source>
</evidence>
<sequence length="129" mass="13524">MRRTLQPVRTTTGHGRRGVGATAAGGAGAGLLLLARLVQAITSIVVGIIVIAIVLRLLGAHSTNDVVRFFHDTGRTLVGPFDGLFTFKDRKVEMVVDWGLAALVWPIVGGMIARALAGAGLAGTSRRRV</sequence>
<keyword evidence="3" id="KW-1185">Reference proteome</keyword>